<evidence type="ECO:0000256" key="5">
    <source>
        <dbReference type="ARBA" id="ARBA00038359"/>
    </source>
</evidence>
<sequence length="342" mass="37956">MPEKNSETGPDTGYGDNLHHVVITATCFALLLSTGSVVLRLLCRRITRTKWFLDDYLILAALFFEYGITIAGVVLLYNGLGTHIQYVPPEKLVVYMKTLSSGSFLYPLCIAFVKLSILELYRRLFPVRPMIIGVNIVGALVVLWCFGVCLIGAVTCIPFRKLWEPEIPGGCINLAQFYYGLQIPNIVTDAVILAMPMRVVWNLHVPRMQKMLLSGIFLLGLLTLIFDIIRLVAMIELSESGSDITYNQVPPSVWTCIEPAVGITAACLSNMRPLFKLIPRFGWLQNLTPDPRPNNRRPAAPANSKTGSGRLNGTTVVEVSHDSITKGSGHDSQEEFPAEYRV</sequence>
<dbReference type="PANTHER" id="PTHR33048:SF47">
    <property type="entry name" value="INTEGRAL MEMBRANE PROTEIN-RELATED"/>
    <property type="match status" value="1"/>
</dbReference>
<dbReference type="InterPro" id="IPR052337">
    <property type="entry name" value="SAT4-like"/>
</dbReference>
<keyword evidence="2 7" id="KW-0812">Transmembrane</keyword>
<dbReference type="PANTHER" id="PTHR33048">
    <property type="entry name" value="PTH11-LIKE INTEGRAL MEMBRANE PROTEIN (AFU_ORTHOLOGUE AFUA_5G11245)"/>
    <property type="match status" value="1"/>
</dbReference>
<feature type="region of interest" description="Disordered" evidence="6">
    <location>
        <begin position="288"/>
        <end position="342"/>
    </location>
</feature>
<accession>A0AAD4GW75</accession>
<name>A0AAD4GW75_ASPNN</name>
<dbReference type="AlphaFoldDB" id="A0AAD4GW75"/>
<evidence type="ECO:0000256" key="4">
    <source>
        <dbReference type="ARBA" id="ARBA00023136"/>
    </source>
</evidence>
<evidence type="ECO:0000256" key="2">
    <source>
        <dbReference type="ARBA" id="ARBA00022692"/>
    </source>
</evidence>
<comment type="caution">
    <text evidence="9">The sequence shown here is derived from an EMBL/GenBank/DDBJ whole genome shotgun (WGS) entry which is preliminary data.</text>
</comment>
<reference evidence="9" key="1">
    <citation type="journal article" date="2019" name="Beilstein J. Org. Chem.">
        <title>Nanangenines: drimane sesquiterpenoids as the dominant metabolite cohort of a novel Australian fungus, Aspergillus nanangensis.</title>
        <authorList>
            <person name="Lacey H.J."/>
            <person name="Gilchrist C.L.M."/>
            <person name="Crombie A."/>
            <person name="Kalaitzis J.A."/>
            <person name="Vuong D."/>
            <person name="Rutledge P.J."/>
            <person name="Turner P."/>
            <person name="Pitt J.I."/>
            <person name="Lacey E."/>
            <person name="Chooi Y.H."/>
            <person name="Piggott A.M."/>
        </authorList>
    </citation>
    <scope>NUCLEOTIDE SEQUENCE</scope>
    <source>
        <strain evidence="9">MST-FP2251</strain>
    </source>
</reference>
<keyword evidence="4 7" id="KW-0472">Membrane</keyword>
<comment type="similarity">
    <text evidence="5">Belongs to the SAT4 family.</text>
</comment>
<dbReference type="Pfam" id="PF20684">
    <property type="entry name" value="Fung_rhodopsin"/>
    <property type="match status" value="1"/>
</dbReference>
<feature type="transmembrane region" description="Helical" evidence="7">
    <location>
        <begin position="20"/>
        <end position="43"/>
    </location>
</feature>
<dbReference type="EMBL" id="VCAU01000028">
    <property type="protein sequence ID" value="KAF9890233.1"/>
    <property type="molecule type" value="Genomic_DNA"/>
</dbReference>
<keyword evidence="10" id="KW-1185">Reference proteome</keyword>
<gene>
    <name evidence="9" type="ORF">FE257_006145</name>
</gene>
<evidence type="ECO:0000313" key="10">
    <source>
        <dbReference type="Proteomes" id="UP001194746"/>
    </source>
</evidence>
<dbReference type="InterPro" id="IPR049326">
    <property type="entry name" value="Rhodopsin_dom_fungi"/>
</dbReference>
<evidence type="ECO:0000256" key="1">
    <source>
        <dbReference type="ARBA" id="ARBA00004141"/>
    </source>
</evidence>
<evidence type="ECO:0000256" key="7">
    <source>
        <dbReference type="SAM" id="Phobius"/>
    </source>
</evidence>
<feature type="transmembrane region" description="Helical" evidence="7">
    <location>
        <begin position="133"/>
        <end position="157"/>
    </location>
</feature>
<feature type="compositionally biased region" description="Polar residues" evidence="6">
    <location>
        <begin position="304"/>
        <end position="317"/>
    </location>
</feature>
<evidence type="ECO:0000256" key="6">
    <source>
        <dbReference type="SAM" id="MobiDB-lite"/>
    </source>
</evidence>
<protein>
    <recommendedName>
        <fullName evidence="8">Rhodopsin domain-containing protein</fullName>
    </recommendedName>
</protein>
<organism evidence="9 10">
    <name type="scientific">Aspergillus nanangensis</name>
    <dbReference type="NCBI Taxonomy" id="2582783"/>
    <lineage>
        <taxon>Eukaryota</taxon>
        <taxon>Fungi</taxon>
        <taxon>Dikarya</taxon>
        <taxon>Ascomycota</taxon>
        <taxon>Pezizomycotina</taxon>
        <taxon>Eurotiomycetes</taxon>
        <taxon>Eurotiomycetidae</taxon>
        <taxon>Eurotiales</taxon>
        <taxon>Aspergillaceae</taxon>
        <taxon>Aspergillus</taxon>
        <taxon>Aspergillus subgen. Circumdati</taxon>
    </lineage>
</organism>
<keyword evidence="3 7" id="KW-1133">Transmembrane helix</keyword>
<feature type="transmembrane region" description="Helical" evidence="7">
    <location>
        <begin position="177"/>
        <end position="200"/>
    </location>
</feature>
<comment type="subcellular location">
    <subcellularLocation>
        <location evidence="1">Membrane</location>
        <topology evidence="1">Multi-pass membrane protein</topology>
    </subcellularLocation>
</comment>
<proteinExistence type="inferred from homology"/>
<dbReference type="GO" id="GO:0016020">
    <property type="term" value="C:membrane"/>
    <property type="evidence" value="ECO:0007669"/>
    <property type="project" value="UniProtKB-SubCell"/>
</dbReference>
<dbReference type="Proteomes" id="UP001194746">
    <property type="component" value="Unassembled WGS sequence"/>
</dbReference>
<evidence type="ECO:0000256" key="3">
    <source>
        <dbReference type="ARBA" id="ARBA00022989"/>
    </source>
</evidence>
<evidence type="ECO:0000313" key="9">
    <source>
        <dbReference type="EMBL" id="KAF9890233.1"/>
    </source>
</evidence>
<feature type="compositionally biased region" description="Basic and acidic residues" evidence="6">
    <location>
        <begin position="319"/>
        <end position="342"/>
    </location>
</feature>
<feature type="transmembrane region" description="Helical" evidence="7">
    <location>
        <begin position="55"/>
        <end position="77"/>
    </location>
</feature>
<feature type="transmembrane region" description="Helical" evidence="7">
    <location>
        <begin position="104"/>
        <end position="121"/>
    </location>
</feature>
<evidence type="ECO:0000259" key="8">
    <source>
        <dbReference type="Pfam" id="PF20684"/>
    </source>
</evidence>
<feature type="transmembrane region" description="Helical" evidence="7">
    <location>
        <begin position="212"/>
        <end position="232"/>
    </location>
</feature>
<reference evidence="9" key="2">
    <citation type="submission" date="2020-02" db="EMBL/GenBank/DDBJ databases">
        <authorList>
            <person name="Gilchrist C.L.M."/>
            <person name="Chooi Y.-H."/>
        </authorList>
    </citation>
    <scope>NUCLEOTIDE SEQUENCE</scope>
    <source>
        <strain evidence="9">MST-FP2251</strain>
    </source>
</reference>
<feature type="domain" description="Rhodopsin" evidence="8">
    <location>
        <begin position="39"/>
        <end position="276"/>
    </location>
</feature>